<sequence>MCDEDRSASTKSGVTKKELYDRLGIQVKAFVEDNNRKIVPNLNMGIQLGNIAALLFYELNAYVNPSALLQDTPINWLGFYLLQSPELLVLGPFQGRPACSSIQVGRGVCGSAVEKGETLIIPDVHKFPGHIACDSASNSEIVIPIKTSKGQVVGVIDVDSTQLDFFDEVDANGLEQIATIISEEVDFPLSRVLVKNPLVPSKTMVTGTPEVHHNMVTEVLPLSSSSNIKAVVIKPTVTPPATLPSKSFTTILGTVASEKPVTSMEPEVKSMEIGGWKFTATELTRILTQDEVSLLEKKVGISAIPEIQFAFNSLQIAPVMCPDKPLVTFSLEDVLRSAAAFYHTDAYRSLIAPQLTIPVAESWKNSPYATFDPGVDWAWRNNYFGIDDHRCSLRLLEPDMPGVNWDLLRNQTVPILFFHQFDMMEDDLHDHGVVKSSLRVRAMPTAFFILFRHFIRVDGHRVWMRDVRLFHEYTVRRADGQPHIVVCEEIRTLDTGNNEQWRDCTPDEYARDAKVLQTNNYYVSIDDPTDRDWWSSIHS</sequence>
<comment type="similarity">
    <text evidence="1">Belongs to the TIP41 family.</text>
</comment>
<dbReference type="PROSITE" id="PS01320">
    <property type="entry name" value="UPF0067"/>
    <property type="match status" value="1"/>
</dbReference>
<dbReference type="EMBL" id="NBCO01000013">
    <property type="protein sequence ID" value="ORC89111.1"/>
    <property type="molecule type" value="Genomic_DNA"/>
</dbReference>
<dbReference type="GeneID" id="39985111"/>
<dbReference type="Pfam" id="PF13185">
    <property type="entry name" value="GAF_2"/>
    <property type="match status" value="1"/>
</dbReference>
<evidence type="ECO:0000313" key="4">
    <source>
        <dbReference type="EMBL" id="ORC89111.1"/>
    </source>
</evidence>
<dbReference type="Gene3D" id="3.30.450.40">
    <property type="match status" value="1"/>
</dbReference>
<dbReference type="STRING" id="67003.A0A1X0NWX3"/>
<dbReference type="InterPro" id="IPR000614">
    <property type="entry name" value="FRMsr_CS"/>
</dbReference>
<dbReference type="GO" id="GO:0031929">
    <property type="term" value="P:TOR signaling"/>
    <property type="evidence" value="ECO:0007669"/>
    <property type="project" value="TreeGrafter"/>
</dbReference>
<dbReference type="Proteomes" id="UP000192257">
    <property type="component" value="Unassembled WGS sequence"/>
</dbReference>
<reference evidence="4 5" key="1">
    <citation type="submission" date="2017-03" db="EMBL/GenBank/DDBJ databases">
        <title>An alternative strategy for trypanosome survival in the mammalian bloodstream revealed through genome and transcriptome analysis of the ubiquitous bovine parasite Trypanosoma (Megatrypanum) theileri.</title>
        <authorList>
            <person name="Kelly S."/>
            <person name="Ivens A."/>
            <person name="Mott A."/>
            <person name="O'Neill E."/>
            <person name="Emms D."/>
            <person name="Macleod O."/>
            <person name="Voorheis P."/>
            <person name="Matthews J."/>
            <person name="Matthews K."/>
            <person name="Carrington M."/>
        </authorList>
    </citation>
    <scope>NUCLEOTIDE SEQUENCE [LARGE SCALE GENOMIC DNA]</scope>
    <source>
        <strain evidence="4">Edinburgh</strain>
    </source>
</reference>
<dbReference type="InterPro" id="IPR007303">
    <property type="entry name" value="TIP41-like"/>
</dbReference>
<dbReference type="FunFam" id="3.30.450.40:FF:000008">
    <property type="entry name" value="GAF domain-containing proteins"/>
    <property type="match status" value="1"/>
</dbReference>
<comment type="caution">
    <text evidence="4">The sequence shown here is derived from an EMBL/GenBank/DDBJ whole genome shotgun (WGS) entry which is preliminary data.</text>
</comment>
<evidence type="ECO:0000256" key="1">
    <source>
        <dbReference type="ARBA" id="ARBA00006658"/>
    </source>
</evidence>
<protein>
    <submittedName>
        <fullName evidence="4">GAF domain-containing protein</fullName>
    </submittedName>
</protein>
<evidence type="ECO:0000313" key="5">
    <source>
        <dbReference type="Proteomes" id="UP000192257"/>
    </source>
</evidence>
<keyword evidence="5" id="KW-1185">Reference proteome</keyword>
<dbReference type="SUPFAM" id="SSF55781">
    <property type="entry name" value="GAF domain-like"/>
    <property type="match status" value="1"/>
</dbReference>
<dbReference type="Pfam" id="PF04176">
    <property type="entry name" value="TIP41"/>
    <property type="match status" value="1"/>
</dbReference>
<dbReference type="VEuPathDB" id="TriTrypDB:TM35_000131150"/>
<gene>
    <name evidence="4" type="ORF">TM35_000131150</name>
</gene>
<organism evidence="4 5">
    <name type="scientific">Trypanosoma theileri</name>
    <dbReference type="NCBI Taxonomy" id="67003"/>
    <lineage>
        <taxon>Eukaryota</taxon>
        <taxon>Discoba</taxon>
        <taxon>Euglenozoa</taxon>
        <taxon>Kinetoplastea</taxon>
        <taxon>Metakinetoplastina</taxon>
        <taxon>Trypanosomatida</taxon>
        <taxon>Trypanosomatidae</taxon>
        <taxon>Trypanosoma</taxon>
    </lineage>
</organism>
<accession>A0A1X0NWX3</accession>
<dbReference type="PANTHER" id="PTHR21021">
    <property type="entry name" value="GAF/PUTATIVE CYTOSKELETAL PROTEIN"/>
    <property type="match status" value="1"/>
</dbReference>
<dbReference type="InterPro" id="IPR029016">
    <property type="entry name" value="GAF-like_dom_sf"/>
</dbReference>
<dbReference type="RefSeq" id="XP_028883177.1">
    <property type="nucleotide sequence ID" value="XM_029025331.1"/>
</dbReference>
<name>A0A1X0NWX3_9TRYP</name>
<dbReference type="SMART" id="SM00065">
    <property type="entry name" value="GAF"/>
    <property type="match status" value="1"/>
</dbReference>
<evidence type="ECO:0000256" key="2">
    <source>
        <dbReference type="ARBA" id="ARBA00038454"/>
    </source>
</evidence>
<dbReference type="AlphaFoldDB" id="A0A1X0NWX3"/>
<comment type="similarity">
    <text evidence="2">Belongs to the free Met sulfoxide reductase family.</text>
</comment>
<dbReference type="OrthoDB" id="15735at2759"/>
<proteinExistence type="inferred from homology"/>
<dbReference type="InterPro" id="IPR051330">
    <property type="entry name" value="Phosphatase_reg/MetRdx"/>
</dbReference>
<feature type="domain" description="GAF" evidence="3">
    <location>
        <begin position="43"/>
        <end position="195"/>
    </location>
</feature>
<dbReference type="InterPro" id="IPR003018">
    <property type="entry name" value="GAF"/>
</dbReference>
<dbReference type="GO" id="GO:0005829">
    <property type="term" value="C:cytosol"/>
    <property type="evidence" value="ECO:0007669"/>
    <property type="project" value="TreeGrafter"/>
</dbReference>
<evidence type="ECO:0000259" key="3">
    <source>
        <dbReference type="SMART" id="SM00065"/>
    </source>
</evidence>
<dbReference type="PANTHER" id="PTHR21021:SF16">
    <property type="entry name" value="TIP41-LIKE PROTEIN"/>
    <property type="match status" value="1"/>
</dbReference>